<evidence type="ECO:0000313" key="2">
    <source>
        <dbReference type="EMBL" id="KAJ4430151.1"/>
    </source>
</evidence>
<dbReference type="Gene3D" id="2.30.30.140">
    <property type="match status" value="2"/>
</dbReference>
<gene>
    <name evidence="2" type="ORF">ANN_22361</name>
</gene>
<dbReference type="Pfam" id="PF00567">
    <property type="entry name" value="TUDOR"/>
    <property type="match status" value="2"/>
</dbReference>
<comment type="caution">
    <text evidence="2">The sequence shown here is derived from an EMBL/GenBank/DDBJ whole genome shotgun (WGS) entry which is preliminary data.</text>
</comment>
<evidence type="ECO:0000313" key="3">
    <source>
        <dbReference type="Proteomes" id="UP001148838"/>
    </source>
</evidence>
<dbReference type="EMBL" id="JAJSOF020000033">
    <property type="protein sequence ID" value="KAJ4430151.1"/>
    <property type="molecule type" value="Genomic_DNA"/>
</dbReference>
<feature type="domain" description="Tudor" evidence="1">
    <location>
        <begin position="119"/>
        <end position="177"/>
    </location>
</feature>
<name>A0ABQ8S813_PERAM</name>
<proteinExistence type="predicted"/>
<sequence>MQLAAKRALEELKKLSSSVGGSATQDKNIIMSRISHSPTAVTPTVETPHGRPSLSPIGPAIPETITLPQADAWDVFVTCGKSTDEVWARLIGEEYSVKYENLATDMEMFYLGQTNVVANPEIGSFYAIKIDDCWHRVELVEMDKVNNTCQVFFIDHGDEESVNLKDLHVLERRFARLPAQAIRCFLWGLEDFADEPNAAQHITDTIVGKTLVASIKSPPKPDNPGVGLILFDTSTDDDLNMNNVLIENICSDIPPPQLPAEGKVQEMFISHITNTGDVYLQFDTYSYVQSLVSNVIETGMKEDAIFKGSNVRSPDPSRLYLARYHLDGNWYRAAITKRLEGQREVEVIFVDFGNSEVINPSDLIVLDSLKKAVAEFPHQASRIVQK</sequence>
<dbReference type="PROSITE" id="PS50304">
    <property type="entry name" value="TUDOR"/>
    <property type="match status" value="2"/>
</dbReference>
<dbReference type="SMART" id="SM00333">
    <property type="entry name" value="TUDOR"/>
    <property type="match status" value="2"/>
</dbReference>
<dbReference type="SUPFAM" id="SSF63748">
    <property type="entry name" value="Tudor/PWWP/MBT"/>
    <property type="match status" value="2"/>
</dbReference>
<accession>A0ABQ8S813</accession>
<feature type="domain" description="Tudor" evidence="1">
    <location>
        <begin position="313"/>
        <end position="373"/>
    </location>
</feature>
<dbReference type="PANTHER" id="PTHR22948">
    <property type="entry name" value="TUDOR DOMAIN CONTAINING PROTEIN"/>
    <property type="match status" value="1"/>
</dbReference>
<dbReference type="PANTHER" id="PTHR22948:SF29">
    <property type="entry name" value="FI02030P-RELATED"/>
    <property type="match status" value="1"/>
</dbReference>
<keyword evidence="3" id="KW-1185">Reference proteome</keyword>
<protein>
    <recommendedName>
        <fullName evidence="1">Tudor domain-containing protein</fullName>
    </recommendedName>
</protein>
<dbReference type="InterPro" id="IPR035437">
    <property type="entry name" value="SNase_OB-fold_sf"/>
</dbReference>
<organism evidence="2 3">
    <name type="scientific">Periplaneta americana</name>
    <name type="common">American cockroach</name>
    <name type="synonym">Blatta americana</name>
    <dbReference type="NCBI Taxonomy" id="6978"/>
    <lineage>
        <taxon>Eukaryota</taxon>
        <taxon>Metazoa</taxon>
        <taxon>Ecdysozoa</taxon>
        <taxon>Arthropoda</taxon>
        <taxon>Hexapoda</taxon>
        <taxon>Insecta</taxon>
        <taxon>Pterygota</taxon>
        <taxon>Neoptera</taxon>
        <taxon>Polyneoptera</taxon>
        <taxon>Dictyoptera</taxon>
        <taxon>Blattodea</taxon>
        <taxon>Blattoidea</taxon>
        <taxon>Blattidae</taxon>
        <taxon>Blattinae</taxon>
        <taxon>Periplaneta</taxon>
    </lineage>
</organism>
<dbReference type="Proteomes" id="UP001148838">
    <property type="component" value="Unassembled WGS sequence"/>
</dbReference>
<dbReference type="Gene3D" id="2.40.50.90">
    <property type="match status" value="1"/>
</dbReference>
<dbReference type="CDD" id="cd20379">
    <property type="entry name" value="Tudor_dTUD-like"/>
    <property type="match status" value="1"/>
</dbReference>
<reference evidence="2 3" key="1">
    <citation type="journal article" date="2022" name="Allergy">
        <title>Genome assembly and annotation of Periplaneta americana reveal a comprehensive cockroach allergen profile.</title>
        <authorList>
            <person name="Wang L."/>
            <person name="Xiong Q."/>
            <person name="Saelim N."/>
            <person name="Wang L."/>
            <person name="Nong W."/>
            <person name="Wan A.T."/>
            <person name="Shi M."/>
            <person name="Liu X."/>
            <person name="Cao Q."/>
            <person name="Hui J.H.L."/>
            <person name="Sookrung N."/>
            <person name="Leung T.F."/>
            <person name="Tungtrongchitr A."/>
            <person name="Tsui S.K.W."/>
        </authorList>
    </citation>
    <scope>NUCLEOTIDE SEQUENCE [LARGE SCALE GENOMIC DNA]</scope>
    <source>
        <strain evidence="2">PWHHKU_190912</strain>
    </source>
</reference>
<evidence type="ECO:0000259" key="1">
    <source>
        <dbReference type="PROSITE" id="PS50304"/>
    </source>
</evidence>
<dbReference type="InterPro" id="IPR002999">
    <property type="entry name" value="Tudor"/>
</dbReference>
<dbReference type="InterPro" id="IPR050621">
    <property type="entry name" value="Tudor_domain_containing"/>
</dbReference>